<name>A0A0X8JHZ0_9BACT</name>
<gene>
    <name evidence="1" type="ORF">AXF13_02945</name>
</gene>
<dbReference type="STRING" id="44742.AXF13_02945"/>
<dbReference type="AlphaFoldDB" id="A0A0X8JHZ0"/>
<protein>
    <submittedName>
        <fullName evidence="1">Uncharacterized protein</fullName>
    </submittedName>
</protein>
<reference evidence="2" key="1">
    <citation type="submission" date="2016-02" db="EMBL/GenBank/DDBJ databases">
        <authorList>
            <person name="Holder M.E."/>
            <person name="Ajami N.J."/>
            <person name="Petrosino J.F."/>
        </authorList>
    </citation>
    <scope>NUCLEOTIDE SEQUENCE [LARGE SCALE GENOMIC DNA]</scope>
    <source>
        <strain evidence="2">CCUG 45958</strain>
    </source>
</reference>
<accession>A0A0X8JHZ0</accession>
<evidence type="ECO:0000313" key="1">
    <source>
        <dbReference type="EMBL" id="AMD89153.1"/>
    </source>
</evidence>
<evidence type="ECO:0000313" key="2">
    <source>
        <dbReference type="Proteomes" id="UP000069241"/>
    </source>
</evidence>
<dbReference type="RefSeq" id="WP_008686099.1">
    <property type="nucleotide sequence ID" value="NZ_CP014229.1"/>
</dbReference>
<dbReference type="Proteomes" id="UP000069241">
    <property type="component" value="Chromosome"/>
</dbReference>
<sequence>MFDSIPATVFRDGTPQALTDEQEKLKREIYEKMNPRRRKFVDRIGYENWDPFQKPNDPLDLRMDVSKRTTQQLVNEFLREAARKGPYSNDYGKGAMECALGVVNKDEKYQGIFDFCLWYHDLLKKEGHIA</sequence>
<proteinExistence type="predicted"/>
<keyword evidence="2" id="KW-1185">Reference proteome</keyword>
<dbReference type="KEGG" id="dfi:AXF13_02945"/>
<organism evidence="1 2">
    <name type="scientific">Desulfovibrio fairfieldensis</name>
    <dbReference type="NCBI Taxonomy" id="44742"/>
    <lineage>
        <taxon>Bacteria</taxon>
        <taxon>Pseudomonadati</taxon>
        <taxon>Thermodesulfobacteriota</taxon>
        <taxon>Desulfovibrionia</taxon>
        <taxon>Desulfovibrionales</taxon>
        <taxon>Desulfovibrionaceae</taxon>
        <taxon>Desulfovibrio</taxon>
    </lineage>
</organism>
<dbReference type="EMBL" id="CP014229">
    <property type="protein sequence ID" value="AMD89153.1"/>
    <property type="molecule type" value="Genomic_DNA"/>
</dbReference>